<organism evidence="2 3">
    <name type="scientific">Nepenthes gracilis</name>
    <name type="common">Slender pitcher plant</name>
    <dbReference type="NCBI Taxonomy" id="150966"/>
    <lineage>
        <taxon>Eukaryota</taxon>
        <taxon>Viridiplantae</taxon>
        <taxon>Streptophyta</taxon>
        <taxon>Embryophyta</taxon>
        <taxon>Tracheophyta</taxon>
        <taxon>Spermatophyta</taxon>
        <taxon>Magnoliopsida</taxon>
        <taxon>eudicotyledons</taxon>
        <taxon>Gunneridae</taxon>
        <taxon>Pentapetalae</taxon>
        <taxon>Caryophyllales</taxon>
        <taxon>Nepenthaceae</taxon>
        <taxon>Nepenthes</taxon>
    </lineage>
</organism>
<protein>
    <submittedName>
        <fullName evidence="2">Uncharacterized protein</fullName>
    </submittedName>
</protein>
<dbReference type="AlphaFoldDB" id="A0AAD3SUT8"/>
<evidence type="ECO:0000313" key="3">
    <source>
        <dbReference type="Proteomes" id="UP001279734"/>
    </source>
</evidence>
<evidence type="ECO:0000313" key="2">
    <source>
        <dbReference type="EMBL" id="GMH17410.1"/>
    </source>
</evidence>
<feature type="region of interest" description="Disordered" evidence="1">
    <location>
        <begin position="152"/>
        <end position="172"/>
    </location>
</feature>
<dbReference type="EMBL" id="BSYO01000017">
    <property type="protein sequence ID" value="GMH17410.1"/>
    <property type="molecule type" value="Genomic_DNA"/>
</dbReference>
<dbReference type="Proteomes" id="UP001279734">
    <property type="component" value="Unassembled WGS sequence"/>
</dbReference>
<sequence>MASVVNIASVLRENDMKVLYVEYNIPQEIAFCVPGKDDRAFLLLTGFVTALQIPIAQFHANDVRYLCSLCIFLRQHLRLLTMSMVPEVYTGAPSEAETASLGWMIKLVEDNLGDFQRNHLVSRVEAKKAEWGPPSPVQKLKIPLHEVLQRKKRKKGFIIGPRSSDASPPSPR</sequence>
<reference evidence="2" key="1">
    <citation type="submission" date="2023-05" db="EMBL/GenBank/DDBJ databases">
        <title>Nepenthes gracilis genome sequencing.</title>
        <authorList>
            <person name="Fukushima K."/>
        </authorList>
    </citation>
    <scope>NUCLEOTIDE SEQUENCE</scope>
    <source>
        <strain evidence="2">SING2019-196</strain>
    </source>
</reference>
<proteinExistence type="predicted"/>
<accession>A0AAD3SUT8</accession>
<comment type="caution">
    <text evidence="2">The sequence shown here is derived from an EMBL/GenBank/DDBJ whole genome shotgun (WGS) entry which is preliminary data.</text>
</comment>
<name>A0AAD3SUT8_NEPGR</name>
<gene>
    <name evidence="2" type="ORF">Nepgr_019251</name>
</gene>
<feature type="compositionally biased region" description="Low complexity" evidence="1">
    <location>
        <begin position="161"/>
        <end position="172"/>
    </location>
</feature>
<evidence type="ECO:0000256" key="1">
    <source>
        <dbReference type="SAM" id="MobiDB-lite"/>
    </source>
</evidence>
<keyword evidence="3" id="KW-1185">Reference proteome</keyword>